<dbReference type="NCBIfam" id="TIGR03263">
    <property type="entry name" value="guanyl_kin"/>
    <property type="match status" value="1"/>
</dbReference>
<dbReference type="Gene3D" id="3.30.63.10">
    <property type="entry name" value="Guanylate Kinase phosphate binding domain"/>
    <property type="match status" value="1"/>
</dbReference>
<comment type="similarity">
    <text evidence="1">Belongs to the guanylate kinase family.</text>
</comment>
<evidence type="ECO:0000256" key="6">
    <source>
        <dbReference type="ARBA" id="ARBA00022840"/>
    </source>
</evidence>
<keyword evidence="6" id="KW-0067">ATP-binding</keyword>
<dbReference type="Gene3D" id="3.40.50.300">
    <property type="entry name" value="P-loop containing nucleotide triphosphate hydrolases"/>
    <property type="match status" value="1"/>
</dbReference>
<evidence type="ECO:0000256" key="3">
    <source>
        <dbReference type="ARBA" id="ARBA00022679"/>
    </source>
</evidence>
<keyword evidence="4" id="KW-0547">Nucleotide-binding</keyword>
<evidence type="ECO:0000256" key="4">
    <source>
        <dbReference type="ARBA" id="ARBA00022741"/>
    </source>
</evidence>
<dbReference type="EC" id="2.7.4.8" evidence="2"/>
<dbReference type="SMART" id="SM00072">
    <property type="entry name" value="GuKc"/>
    <property type="match status" value="1"/>
</dbReference>
<gene>
    <name evidence="8" type="ORF">MNBD_GAMMA12-1379</name>
</gene>
<keyword evidence="5 8" id="KW-0418">Kinase</keyword>
<dbReference type="GO" id="GO:0005829">
    <property type="term" value="C:cytosol"/>
    <property type="evidence" value="ECO:0007669"/>
    <property type="project" value="TreeGrafter"/>
</dbReference>
<evidence type="ECO:0000259" key="7">
    <source>
        <dbReference type="PROSITE" id="PS50052"/>
    </source>
</evidence>
<dbReference type="PROSITE" id="PS50052">
    <property type="entry name" value="GUANYLATE_KINASE_2"/>
    <property type="match status" value="1"/>
</dbReference>
<evidence type="ECO:0000313" key="8">
    <source>
        <dbReference type="EMBL" id="VAW76626.1"/>
    </source>
</evidence>
<dbReference type="GO" id="GO:0004385">
    <property type="term" value="F:GMP kinase activity"/>
    <property type="evidence" value="ECO:0007669"/>
    <property type="project" value="UniProtKB-EC"/>
</dbReference>
<dbReference type="HAMAP" id="MF_00328">
    <property type="entry name" value="Guanylate_kinase"/>
    <property type="match status" value="1"/>
</dbReference>
<accession>A0A3B0Z7E8</accession>
<evidence type="ECO:0000256" key="1">
    <source>
        <dbReference type="ARBA" id="ARBA00005790"/>
    </source>
</evidence>
<evidence type="ECO:0000256" key="2">
    <source>
        <dbReference type="ARBA" id="ARBA00012961"/>
    </source>
</evidence>
<evidence type="ECO:0000256" key="5">
    <source>
        <dbReference type="ARBA" id="ARBA00022777"/>
    </source>
</evidence>
<dbReference type="InterPro" id="IPR008144">
    <property type="entry name" value="Guanylate_kin-like_dom"/>
</dbReference>
<sequence length="208" mass="23171">MSVATLFIVSAASGAGKTSLVKALLAQDKKIAVSVSHTTRDARAGEQHGKDYFFVGKVEFNRMIESGHFIEHAQVFDNNYGTSEQEVRRMLANGIDVILEIDWQGAVQVRKKFEAAVGIFIVPPSAAELRKRLEGRGKDSTEIIERRMRDAVSEMSHFGEFDYLVVNDDFEQALQELSAIVNAQRLQMKQQKLKLEPLLSSLLATATD</sequence>
<dbReference type="PANTHER" id="PTHR23117:SF13">
    <property type="entry name" value="GUANYLATE KINASE"/>
    <property type="match status" value="1"/>
</dbReference>
<reference evidence="8" key="1">
    <citation type="submission" date="2018-06" db="EMBL/GenBank/DDBJ databases">
        <authorList>
            <person name="Zhirakovskaya E."/>
        </authorList>
    </citation>
    <scope>NUCLEOTIDE SEQUENCE</scope>
</reference>
<organism evidence="8">
    <name type="scientific">hydrothermal vent metagenome</name>
    <dbReference type="NCBI Taxonomy" id="652676"/>
    <lineage>
        <taxon>unclassified sequences</taxon>
        <taxon>metagenomes</taxon>
        <taxon>ecological metagenomes</taxon>
    </lineage>
</organism>
<proteinExistence type="inferred from homology"/>
<dbReference type="PANTHER" id="PTHR23117">
    <property type="entry name" value="GUANYLATE KINASE-RELATED"/>
    <property type="match status" value="1"/>
</dbReference>
<dbReference type="GO" id="GO:0005524">
    <property type="term" value="F:ATP binding"/>
    <property type="evidence" value="ECO:0007669"/>
    <property type="project" value="UniProtKB-KW"/>
</dbReference>
<dbReference type="EMBL" id="UOFL01000111">
    <property type="protein sequence ID" value="VAW76626.1"/>
    <property type="molecule type" value="Genomic_DNA"/>
</dbReference>
<dbReference type="InterPro" id="IPR017665">
    <property type="entry name" value="Guanylate_kinase"/>
</dbReference>
<dbReference type="InterPro" id="IPR020590">
    <property type="entry name" value="Guanylate_kinase_CS"/>
</dbReference>
<dbReference type="CDD" id="cd00071">
    <property type="entry name" value="GMPK"/>
    <property type="match status" value="1"/>
</dbReference>
<dbReference type="Pfam" id="PF00625">
    <property type="entry name" value="Guanylate_kin"/>
    <property type="match status" value="1"/>
</dbReference>
<protein>
    <recommendedName>
        <fullName evidence="2">guanylate kinase</fullName>
        <ecNumber evidence="2">2.7.4.8</ecNumber>
    </recommendedName>
</protein>
<dbReference type="FunFam" id="3.30.63.10:FF:000002">
    <property type="entry name" value="Guanylate kinase 1"/>
    <property type="match status" value="1"/>
</dbReference>
<dbReference type="InterPro" id="IPR027417">
    <property type="entry name" value="P-loop_NTPase"/>
</dbReference>
<name>A0A3B0Z7E8_9ZZZZ</name>
<dbReference type="SUPFAM" id="SSF52540">
    <property type="entry name" value="P-loop containing nucleoside triphosphate hydrolases"/>
    <property type="match status" value="1"/>
</dbReference>
<feature type="domain" description="Guanylate kinase-like" evidence="7">
    <location>
        <begin position="4"/>
        <end position="182"/>
    </location>
</feature>
<keyword evidence="3 8" id="KW-0808">Transferase</keyword>
<dbReference type="PROSITE" id="PS00856">
    <property type="entry name" value="GUANYLATE_KINASE_1"/>
    <property type="match status" value="1"/>
</dbReference>
<dbReference type="AlphaFoldDB" id="A0A3B0Z7E8"/>
<dbReference type="InterPro" id="IPR008145">
    <property type="entry name" value="GK/Ca_channel_bsu"/>
</dbReference>